<name>A0A8J6QFT3_9FLAO</name>
<gene>
    <name evidence="1" type="ORF">ICJ84_10780</name>
</gene>
<organism evidence="1 2">
    <name type="scientific">Aestuariibaculum suncheonense</name>
    <dbReference type="NCBI Taxonomy" id="1028745"/>
    <lineage>
        <taxon>Bacteria</taxon>
        <taxon>Pseudomonadati</taxon>
        <taxon>Bacteroidota</taxon>
        <taxon>Flavobacteriia</taxon>
        <taxon>Flavobacteriales</taxon>
        <taxon>Flavobacteriaceae</taxon>
    </lineage>
</organism>
<dbReference type="EMBL" id="JACVXC010000003">
    <property type="protein sequence ID" value="MBD0835923.1"/>
    <property type="molecule type" value="Genomic_DNA"/>
</dbReference>
<evidence type="ECO:0000313" key="1">
    <source>
        <dbReference type="EMBL" id="MBD0835923.1"/>
    </source>
</evidence>
<keyword evidence="2" id="KW-1185">Reference proteome</keyword>
<reference evidence="1" key="1">
    <citation type="journal article" date="2013" name="Int. J. Syst. Evol. Microbiol.">
        <title>Aestuariibaculum suncheonense gen. nov., sp. nov., a marine bacterium of the family Flavobacteriaceae isolated from a tidal flat and emended descriptions of the genera Gaetbulibacter and Tamlana.</title>
        <authorList>
            <person name="Jeong S.H."/>
            <person name="Park M.S."/>
            <person name="Jin H.M."/>
            <person name="Lee K."/>
            <person name="Park W."/>
            <person name="Jeon C.O."/>
        </authorList>
    </citation>
    <scope>NUCLEOTIDE SEQUENCE</scope>
    <source>
        <strain evidence="1">SC17</strain>
    </source>
</reference>
<proteinExistence type="predicted"/>
<accession>A0A8J6QFT3</accession>
<dbReference type="AlphaFoldDB" id="A0A8J6QFT3"/>
<dbReference type="RefSeq" id="WP_188216407.1">
    <property type="nucleotide sequence ID" value="NZ_BAABGH010000011.1"/>
</dbReference>
<comment type="caution">
    <text evidence="1">The sequence shown here is derived from an EMBL/GenBank/DDBJ whole genome shotgun (WGS) entry which is preliminary data.</text>
</comment>
<dbReference type="Proteomes" id="UP000602057">
    <property type="component" value="Unassembled WGS sequence"/>
</dbReference>
<evidence type="ECO:0000313" key="2">
    <source>
        <dbReference type="Proteomes" id="UP000602057"/>
    </source>
</evidence>
<reference evidence="1" key="2">
    <citation type="submission" date="2020-09" db="EMBL/GenBank/DDBJ databases">
        <authorList>
            <person name="Wu Z."/>
        </authorList>
    </citation>
    <scope>NUCLEOTIDE SEQUENCE</scope>
    <source>
        <strain evidence="1">SC17</strain>
    </source>
</reference>
<sequence length="142" mass="16772">MKRITFILIFVFQLNSFAQSNDLVGDYKLTLGKEESHLIEYTLTLNQDGTFVFHSYNDMKSGKPPVVNKYGKGIWLYENKVVSFFTDKEKHFDEKYTLDLNNSKARFVVKSARDKSDRIIKTRLQFFASELFWIESIEMFKL</sequence>
<protein>
    <submittedName>
        <fullName evidence="1">Uncharacterized protein</fullName>
    </submittedName>
</protein>